<evidence type="ECO:0000256" key="3">
    <source>
        <dbReference type="ARBA" id="ARBA00022452"/>
    </source>
</evidence>
<dbReference type="AlphaFoldDB" id="A0A495J8L2"/>
<evidence type="ECO:0000313" key="13">
    <source>
        <dbReference type="Proteomes" id="UP000268007"/>
    </source>
</evidence>
<dbReference type="NCBIfam" id="TIGR04056">
    <property type="entry name" value="OMP_RagA_SusC"/>
    <property type="match status" value="1"/>
</dbReference>
<dbReference type="InterPro" id="IPR023996">
    <property type="entry name" value="TonB-dep_OMP_SusC/RagA"/>
</dbReference>
<evidence type="ECO:0000256" key="5">
    <source>
        <dbReference type="ARBA" id="ARBA00023077"/>
    </source>
</evidence>
<keyword evidence="7 8" id="KW-0998">Cell outer membrane</keyword>
<dbReference type="Pfam" id="PF07715">
    <property type="entry name" value="Plug"/>
    <property type="match status" value="1"/>
</dbReference>
<evidence type="ECO:0000256" key="2">
    <source>
        <dbReference type="ARBA" id="ARBA00022448"/>
    </source>
</evidence>
<reference evidence="12 13" key="1">
    <citation type="submission" date="2018-10" db="EMBL/GenBank/DDBJ databases">
        <title>Genomic Encyclopedia of Archaeal and Bacterial Type Strains, Phase II (KMG-II): from individual species to whole genera.</title>
        <authorList>
            <person name="Goeker M."/>
        </authorList>
    </citation>
    <scope>NUCLEOTIDE SEQUENCE [LARGE SCALE GENOMIC DNA]</scope>
    <source>
        <strain evidence="12 13">DSM 18602</strain>
    </source>
</reference>
<comment type="caution">
    <text evidence="12">The sequence shown here is derived from an EMBL/GenBank/DDBJ whole genome shotgun (WGS) entry which is preliminary data.</text>
</comment>
<sequence>MNIQLKPESKSLNEVVVVGYGTQKKVDLTGSVSTVSGAVLNQRSTPNAANLLSGTIAGLDAVEATGQPGKDAPNLQIRGMGSFGAGSSPLILVDGVIVTSLNSIAGNDIESVSVLKDAASASIYGNRAANGVILITTKRGKPGTTAINYNTDLSINQAIGLPDLVWNSVEYMSMYNQGRAHNGTNSTPVYTQAQIDSYKNAPANSTQYPNYNYIDNYIKNAFSQNHHVSVSGGSENTTFNIAAGYLQQNGTVKGTNSKRYNLLVSLDSKVNKTFKVGGTVSLNKQDITEPVLGNDQLILLIYGAGPTYAPYLTDGSGRIAKTDYSNNNAGHNRSIEYVLNSGGRVTNNYEVRAQTYLEATIAKGFTWMVKGAYNYNDQFLDVNQYAVNQYGFQPDASGNYTVLDNGSPTSLGVFNGDTRQLYANAYSTLNYKTTIATNHHLNVLGGVSVESYTQQYLSGQRTSFPNNQLTQLNAGSVTGQSLSGDQYQYALESFFGQINYDYKGKYLLQLDGRNDGTSRISPSKRWGFFPAASIGWRLSEENFMKPLTWVDNLKIRASYGRLGNQNIGYYPYQALLNVTQYSFTSTGPIQGVNQQNLNNTDIQWEKTDNTDIGFDLSIKQGLFTATADYYNKKTSGILFKPNVLAAVGLTAPVTNAGTVQNRGFELDLGHANHIGNDFRYSANFIFSLNRNEVLYLANGTQDQGMYINKVGLPYGSFYMLKWTGIYNSQDEINNSPKEAFASPKPGDLKFEDANGDNKIDANDRQITKGAFPDYTYSFRVNFSYKNWDLSTFWQGVQGVYHYVQGWGMDPFRQGGAPPTFFRNAWTPENHSQTVPAIFDYNGNSGYAPNTSQNSTYYLKDASYLRLKNVRLTYHLMPDLAKRLLLKNALVFISADNLFTFTKFPGDPERFQTGPVSQSGTDAYGATSNYAAYPQIRMFTAGLNVTF</sequence>
<dbReference type="Gene3D" id="2.40.170.20">
    <property type="entry name" value="TonB-dependent receptor, beta-barrel domain"/>
    <property type="match status" value="1"/>
</dbReference>
<evidence type="ECO:0000313" key="12">
    <source>
        <dbReference type="EMBL" id="RKR85113.1"/>
    </source>
</evidence>
<dbReference type="Pfam" id="PF00593">
    <property type="entry name" value="TonB_dep_Rec_b-barrel"/>
    <property type="match status" value="1"/>
</dbReference>
<evidence type="ECO:0000256" key="9">
    <source>
        <dbReference type="RuleBase" id="RU003357"/>
    </source>
</evidence>
<dbReference type="InterPro" id="IPR023997">
    <property type="entry name" value="TonB-dep_OMP_SusC/RagA_CS"/>
</dbReference>
<evidence type="ECO:0000256" key="8">
    <source>
        <dbReference type="PROSITE-ProRule" id="PRU01360"/>
    </source>
</evidence>
<dbReference type="Proteomes" id="UP000268007">
    <property type="component" value="Unassembled WGS sequence"/>
</dbReference>
<evidence type="ECO:0000259" key="10">
    <source>
        <dbReference type="Pfam" id="PF00593"/>
    </source>
</evidence>
<dbReference type="SUPFAM" id="SSF56935">
    <property type="entry name" value="Porins"/>
    <property type="match status" value="1"/>
</dbReference>
<comment type="subcellular location">
    <subcellularLocation>
        <location evidence="1 8">Cell outer membrane</location>
        <topology evidence="1 8">Multi-pass membrane protein</topology>
    </subcellularLocation>
</comment>
<gene>
    <name evidence="12" type="ORF">BDD43_5371</name>
</gene>
<keyword evidence="6 8" id="KW-0472">Membrane</keyword>
<keyword evidence="13" id="KW-1185">Reference proteome</keyword>
<evidence type="ECO:0000256" key="7">
    <source>
        <dbReference type="ARBA" id="ARBA00023237"/>
    </source>
</evidence>
<feature type="domain" description="TonB-dependent receptor plug" evidence="11">
    <location>
        <begin position="25"/>
        <end position="132"/>
    </location>
</feature>
<name>A0A495J8L2_9SPHI</name>
<dbReference type="InterPro" id="IPR036942">
    <property type="entry name" value="Beta-barrel_TonB_sf"/>
</dbReference>
<evidence type="ECO:0000256" key="1">
    <source>
        <dbReference type="ARBA" id="ARBA00004571"/>
    </source>
</evidence>
<accession>A0A495J8L2</accession>
<dbReference type="InterPro" id="IPR039426">
    <property type="entry name" value="TonB-dep_rcpt-like"/>
</dbReference>
<dbReference type="Gene3D" id="2.170.130.10">
    <property type="entry name" value="TonB-dependent receptor, plug domain"/>
    <property type="match status" value="1"/>
</dbReference>
<evidence type="ECO:0000259" key="11">
    <source>
        <dbReference type="Pfam" id="PF07715"/>
    </source>
</evidence>
<comment type="similarity">
    <text evidence="8 9">Belongs to the TonB-dependent receptor family.</text>
</comment>
<organism evidence="12 13">
    <name type="scientific">Mucilaginibacter gracilis</name>
    <dbReference type="NCBI Taxonomy" id="423350"/>
    <lineage>
        <taxon>Bacteria</taxon>
        <taxon>Pseudomonadati</taxon>
        <taxon>Bacteroidota</taxon>
        <taxon>Sphingobacteriia</taxon>
        <taxon>Sphingobacteriales</taxon>
        <taxon>Sphingobacteriaceae</taxon>
        <taxon>Mucilaginibacter</taxon>
    </lineage>
</organism>
<evidence type="ECO:0000256" key="6">
    <source>
        <dbReference type="ARBA" id="ARBA00023136"/>
    </source>
</evidence>
<dbReference type="RefSeq" id="WP_246001799.1">
    <property type="nucleotide sequence ID" value="NZ_RBKU01000001.1"/>
</dbReference>
<dbReference type="NCBIfam" id="TIGR04057">
    <property type="entry name" value="SusC_RagA_signa"/>
    <property type="match status" value="1"/>
</dbReference>
<dbReference type="PROSITE" id="PS52016">
    <property type="entry name" value="TONB_DEPENDENT_REC_3"/>
    <property type="match status" value="1"/>
</dbReference>
<protein>
    <submittedName>
        <fullName evidence="12">TonB-linked SusC/RagA family outer membrane protein</fullName>
    </submittedName>
</protein>
<dbReference type="GO" id="GO:0009279">
    <property type="term" value="C:cell outer membrane"/>
    <property type="evidence" value="ECO:0007669"/>
    <property type="project" value="UniProtKB-SubCell"/>
</dbReference>
<feature type="domain" description="TonB-dependent receptor-like beta-barrel" evidence="10">
    <location>
        <begin position="311"/>
        <end position="897"/>
    </location>
</feature>
<dbReference type="InterPro" id="IPR037066">
    <property type="entry name" value="Plug_dom_sf"/>
</dbReference>
<dbReference type="FunFam" id="2.170.130.10:FF:000003">
    <property type="entry name" value="SusC/RagA family TonB-linked outer membrane protein"/>
    <property type="match status" value="1"/>
</dbReference>
<proteinExistence type="inferred from homology"/>
<keyword evidence="2 8" id="KW-0813">Transport</keyword>
<keyword evidence="4 8" id="KW-0812">Transmembrane</keyword>
<dbReference type="EMBL" id="RBKU01000001">
    <property type="protein sequence ID" value="RKR85113.1"/>
    <property type="molecule type" value="Genomic_DNA"/>
</dbReference>
<keyword evidence="3 8" id="KW-1134">Transmembrane beta strand</keyword>
<keyword evidence="5 9" id="KW-0798">TonB box</keyword>
<dbReference type="InterPro" id="IPR000531">
    <property type="entry name" value="Beta-barrel_TonB"/>
</dbReference>
<evidence type="ECO:0000256" key="4">
    <source>
        <dbReference type="ARBA" id="ARBA00022692"/>
    </source>
</evidence>
<dbReference type="InterPro" id="IPR012910">
    <property type="entry name" value="Plug_dom"/>
</dbReference>